<dbReference type="Proteomes" id="UP001378188">
    <property type="component" value="Unassembled WGS sequence"/>
</dbReference>
<dbReference type="EMBL" id="JAZHOF010000010">
    <property type="protein sequence ID" value="MEJ8574103.1"/>
    <property type="molecule type" value="Genomic_DNA"/>
</dbReference>
<name>A0AAW9RUW3_9HYPH</name>
<proteinExistence type="predicted"/>
<organism evidence="1 2">
    <name type="scientific">Microbaculum marinum</name>
    <dbReference type="NCBI Taxonomy" id="1764581"/>
    <lineage>
        <taxon>Bacteria</taxon>
        <taxon>Pseudomonadati</taxon>
        <taxon>Pseudomonadota</taxon>
        <taxon>Alphaproteobacteria</taxon>
        <taxon>Hyphomicrobiales</taxon>
        <taxon>Tepidamorphaceae</taxon>
        <taxon>Microbaculum</taxon>
    </lineage>
</organism>
<dbReference type="RefSeq" id="WP_340331805.1">
    <property type="nucleotide sequence ID" value="NZ_JAZHOF010000010.1"/>
</dbReference>
<keyword evidence="2" id="KW-1185">Reference proteome</keyword>
<reference evidence="1 2" key="1">
    <citation type="submission" date="2024-02" db="EMBL/GenBank/DDBJ databases">
        <title>Genome analysis and characterization of Microbaculum marinisediminis sp. nov., isolated from marine sediment.</title>
        <authorList>
            <person name="Du Z.-J."/>
            <person name="Ye Y.-Q."/>
            <person name="Zhang Z.-R."/>
            <person name="Yuan S.-M."/>
            <person name="Zhang X.-Y."/>
        </authorList>
    </citation>
    <scope>NUCLEOTIDE SEQUENCE [LARGE SCALE GENOMIC DNA]</scope>
    <source>
        <strain evidence="1 2">SDUM1044001</strain>
    </source>
</reference>
<evidence type="ECO:0008006" key="3">
    <source>
        <dbReference type="Google" id="ProtNLM"/>
    </source>
</evidence>
<dbReference type="AlphaFoldDB" id="A0AAW9RUW3"/>
<evidence type="ECO:0000313" key="1">
    <source>
        <dbReference type="EMBL" id="MEJ8574103.1"/>
    </source>
</evidence>
<accession>A0AAW9RUW3</accession>
<comment type="caution">
    <text evidence="1">The sequence shown here is derived from an EMBL/GenBank/DDBJ whole genome shotgun (WGS) entry which is preliminary data.</text>
</comment>
<protein>
    <recommendedName>
        <fullName evidence="3">DUF2946 domain-containing protein</fullName>
    </recommendedName>
</protein>
<sequence length="137" mass="13611">MRSAGIIQTLIRERHPFAVLAILAFLMPGLLSAGGVAGAFSSFRLADGTTVICTGSGFARVADPASAPDTRPGHEKTNCCATGCVHAGGIGLAALAVAQDGLPLDFGAPMRPHAAASNIAAAPDAPGAIRAPPARSV</sequence>
<gene>
    <name evidence="1" type="ORF">V3328_21635</name>
</gene>
<evidence type="ECO:0000313" key="2">
    <source>
        <dbReference type="Proteomes" id="UP001378188"/>
    </source>
</evidence>